<reference evidence="5" key="1">
    <citation type="submission" date="2019-11" db="EMBL/GenBank/DDBJ databases">
        <authorList>
            <person name="Jee S."/>
        </authorList>
    </citation>
    <scope>NUCLEOTIDE SEQUENCE [LARGE SCALE GENOMIC DNA]</scope>
    <source>
        <strain evidence="5">PZ1</strain>
    </source>
</reference>
<dbReference type="EMBL" id="CP046377">
    <property type="protein sequence ID" value="QHQ25127.1"/>
    <property type="molecule type" value="Genomic_DNA"/>
</dbReference>
<protein>
    <submittedName>
        <fullName evidence="4">AAA family ATPase</fullName>
    </submittedName>
</protein>
<gene>
    <name evidence="4" type="ORF">GMX10_14410</name>
</gene>
<dbReference type="Proteomes" id="UP000464054">
    <property type="component" value="Chromosome"/>
</dbReference>
<dbReference type="InterPro" id="IPR027417">
    <property type="entry name" value="P-loop_NTPase"/>
</dbReference>
<dbReference type="GO" id="GO:0016301">
    <property type="term" value="F:kinase activity"/>
    <property type="evidence" value="ECO:0007669"/>
    <property type="project" value="InterPro"/>
</dbReference>
<evidence type="ECO:0000313" key="5">
    <source>
        <dbReference type="Proteomes" id="UP000464054"/>
    </source>
</evidence>
<sequence length="286" mass="32242">MNVSGIAPLCFAGRMPVLRLVSAFSHLNLPFLLGYSLYCLASIIRNDGKGFMDDIKISALAEAVAEAIKDIVYNAITAGLMKSVTPAVFFTAGSPGAGKSELINQRLRVFSNILVIDADEFRRLLPYYEETNAPLFQRAASNLVEYVYMKATAEGLDIIMDSNFASFKNAEFNLSLALGRGYLTAIDYVYLDPALAWAYARQRKRKVPLSVLKNNFMTCRSTIKKVLKDERFIGRVQVTVYYREKDFTQPNKFNVTRIRNIKTETEFLNSHRCPYTKLAHLNVITV</sequence>
<accession>A0AAP9II28</accession>
<evidence type="ECO:0000259" key="3">
    <source>
        <dbReference type="Pfam" id="PF06414"/>
    </source>
</evidence>
<keyword evidence="2" id="KW-0067">ATP-binding</keyword>
<proteinExistence type="predicted"/>
<name>A0AAP9II28_9GAMM</name>
<organism evidence="4 5">
    <name type="scientific">Pectobacterium parvum</name>
    <dbReference type="NCBI Taxonomy" id="2778550"/>
    <lineage>
        <taxon>Bacteria</taxon>
        <taxon>Pseudomonadati</taxon>
        <taxon>Pseudomonadota</taxon>
        <taxon>Gammaproteobacteria</taxon>
        <taxon>Enterobacterales</taxon>
        <taxon>Pectobacteriaceae</taxon>
        <taxon>Pectobacterium</taxon>
    </lineage>
</organism>
<evidence type="ECO:0000313" key="4">
    <source>
        <dbReference type="EMBL" id="QHQ25127.1"/>
    </source>
</evidence>
<dbReference type="AlphaFoldDB" id="A0AAP9II28"/>
<dbReference type="GO" id="GO:0005524">
    <property type="term" value="F:ATP binding"/>
    <property type="evidence" value="ECO:0007669"/>
    <property type="project" value="UniProtKB-KW"/>
</dbReference>
<feature type="domain" description="Zeta toxin" evidence="3">
    <location>
        <begin position="83"/>
        <end position="246"/>
    </location>
</feature>
<keyword evidence="1" id="KW-0547">Nucleotide-binding</keyword>
<dbReference type="SUPFAM" id="SSF52540">
    <property type="entry name" value="P-loop containing nucleoside triphosphate hydrolases"/>
    <property type="match status" value="1"/>
</dbReference>
<dbReference type="Pfam" id="PF06414">
    <property type="entry name" value="Zeta_toxin"/>
    <property type="match status" value="1"/>
</dbReference>
<evidence type="ECO:0000256" key="1">
    <source>
        <dbReference type="ARBA" id="ARBA00022741"/>
    </source>
</evidence>
<dbReference type="InterPro" id="IPR010488">
    <property type="entry name" value="Zeta_toxin_domain"/>
</dbReference>
<evidence type="ECO:0000256" key="2">
    <source>
        <dbReference type="ARBA" id="ARBA00022840"/>
    </source>
</evidence>
<dbReference type="Gene3D" id="3.40.50.300">
    <property type="entry name" value="P-loop containing nucleotide triphosphate hydrolases"/>
    <property type="match status" value="1"/>
</dbReference>